<organism evidence="1 2">
    <name type="scientific">Burkholderia lata (strain ATCC 17760 / DSM 23089 / LMG 22485 / NCIMB 9086 / R18194 / 383)</name>
    <dbReference type="NCBI Taxonomy" id="482957"/>
    <lineage>
        <taxon>Bacteria</taxon>
        <taxon>Pseudomonadati</taxon>
        <taxon>Pseudomonadota</taxon>
        <taxon>Betaproteobacteria</taxon>
        <taxon>Burkholderiales</taxon>
        <taxon>Burkholderiaceae</taxon>
        <taxon>Burkholderia</taxon>
        <taxon>Burkholderia cepacia complex</taxon>
    </lineage>
</organism>
<proteinExistence type="predicted"/>
<evidence type="ECO:0000313" key="1">
    <source>
        <dbReference type="EMBL" id="VWC39747.1"/>
    </source>
</evidence>
<dbReference type="EMBL" id="CABVPW010000048">
    <property type="protein sequence ID" value="VWC39747.1"/>
    <property type="molecule type" value="Genomic_DNA"/>
</dbReference>
<sequence length="117" mass="13109">MNTLHVERRVTRKFVGAFQHLDAWDELGTVKHTPFRKVYSPARDDGADVSNGPVYVAFARLPAGVNAAEWRSAIEDSISTYGCAHEHDCCGCASRHARVTPYRSRVVRISVAVWYNC</sequence>
<dbReference type="Proteomes" id="UP000494218">
    <property type="component" value="Unassembled WGS sequence"/>
</dbReference>
<accession>A0A6P2S9J9</accession>
<gene>
    <name evidence="1" type="ORF">BLA23254_06874</name>
</gene>
<dbReference type="AlphaFoldDB" id="A0A6P2S9J9"/>
<reference evidence="1 2" key="1">
    <citation type="submission" date="2019-09" db="EMBL/GenBank/DDBJ databases">
        <authorList>
            <person name="Depoorter E."/>
        </authorList>
    </citation>
    <scope>NUCLEOTIDE SEQUENCE [LARGE SCALE GENOMIC DNA]</scope>
    <source>
        <strain evidence="1">LMG 23254</strain>
    </source>
</reference>
<protein>
    <submittedName>
        <fullName evidence="1">Uncharacterized protein</fullName>
    </submittedName>
</protein>
<evidence type="ECO:0000313" key="2">
    <source>
        <dbReference type="Proteomes" id="UP000494218"/>
    </source>
</evidence>
<name>A0A6P2S9J9_BURL3</name>